<feature type="transmembrane region" description="Helical" evidence="5">
    <location>
        <begin position="189"/>
        <end position="209"/>
    </location>
</feature>
<dbReference type="GO" id="GO:0016301">
    <property type="term" value="F:kinase activity"/>
    <property type="evidence" value="ECO:0007669"/>
    <property type="project" value="UniProtKB-KW"/>
</dbReference>
<feature type="region of interest" description="Disordered" evidence="4">
    <location>
        <begin position="26"/>
        <end position="74"/>
    </location>
</feature>
<dbReference type="SUPFAM" id="SSF55874">
    <property type="entry name" value="ATPase domain of HSP90 chaperone/DNA topoisomerase II/histidine kinase"/>
    <property type="match status" value="1"/>
</dbReference>
<dbReference type="SMART" id="SM00387">
    <property type="entry name" value="HATPase_c"/>
    <property type="match status" value="1"/>
</dbReference>
<feature type="domain" description="Histidine kinase" evidence="6">
    <location>
        <begin position="447"/>
        <end position="635"/>
    </location>
</feature>
<dbReference type="Gene3D" id="3.30.565.10">
    <property type="entry name" value="Histidine kinase-like ATPase, C-terminal domain"/>
    <property type="match status" value="1"/>
</dbReference>
<dbReference type="InterPro" id="IPR036890">
    <property type="entry name" value="HATPase_C_sf"/>
</dbReference>
<comment type="caution">
    <text evidence="7">The sequence shown here is derived from an EMBL/GenBank/DDBJ whole genome shotgun (WGS) entry which is preliminary data.</text>
</comment>
<evidence type="ECO:0000256" key="3">
    <source>
        <dbReference type="ARBA" id="ARBA00023012"/>
    </source>
</evidence>
<dbReference type="PROSITE" id="PS50109">
    <property type="entry name" value="HIS_KIN"/>
    <property type="match status" value="1"/>
</dbReference>
<feature type="transmembrane region" description="Helical" evidence="5">
    <location>
        <begin position="248"/>
        <end position="267"/>
    </location>
</feature>
<sequence>MASAPTVLPLDHAQWVAVAGQGLSVPPPTFDANEPPRDQWNWQDTALPSGQAAEPGTPARLPQAHTPHDAQTENETQTTWFRIAVPPVAFAAGKLALYVPHIATDGTVAVYVDGQLVHRAQPQGMLWNSSRKPLWISLGGPSNPTIPREIVIRLEHTLGTQVTLSPLQLGLASALHWRYSWRQWVQQDLPAMFSAFFLAIGLFSLMVWLHRRHDKSYLLFFVLSVLCFIRGLHFYVDMQVGDDWFSWLTLNSIFWLLTAIHLSLGLLHRQRRTWLTLATLAATAVIGLVTLPLEANPMLPLSPGTMAGVFRTALVLSLLVGVAGMRGAWRRSGEAMLVAAGFTVCIFMGALDWVLQSNFRHPQSWAAGVDNPTLGFAVLGFLVNSVLTFSVFGVLITRRYVGAMSKVEQANTRLAERLNERETALAQSYALLREAEQRQTISQERQRLMQDMHDGLGSSLVTALRVVENDQGRHDAAYVAEVLKGCIDDLKLTIDSMEPVEADLLLLLATLRYRLSPRLERAGIALHWDIADLPRLDWLDPRSALHILRTLQEAFTNILKHARATTIRVATGVENGGVTVTVADNGQGFDVHRALHGGGMGLANQQRRAAALGGQVRWKSGPDGSRMTLWLPIERTGA</sequence>
<dbReference type="InterPro" id="IPR050482">
    <property type="entry name" value="Sensor_HK_TwoCompSys"/>
</dbReference>
<organism evidence="7 8">
    <name type="scientific">Variovorax ginsengisoli</name>
    <dbReference type="NCBI Taxonomy" id="363844"/>
    <lineage>
        <taxon>Bacteria</taxon>
        <taxon>Pseudomonadati</taxon>
        <taxon>Pseudomonadota</taxon>
        <taxon>Betaproteobacteria</taxon>
        <taxon>Burkholderiales</taxon>
        <taxon>Comamonadaceae</taxon>
        <taxon>Variovorax</taxon>
    </lineage>
</organism>
<dbReference type="PANTHER" id="PTHR24421">
    <property type="entry name" value="NITRATE/NITRITE SENSOR PROTEIN NARX-RELATED"/>
    <property type="match status" value="1"/>
</dbReference>
<gene>
    <name evidence="7" type="ORF">J2W36_003538</name>
</gene>
<keyword evidence="1" id="KW-0808">Transferase</keyword>
<name>A0ABT9SA78_9BURK</name>
<proteinExistence type="predicted"/>
<keyword evidence="5" id="KW-0812">Transmembrane</keyword>
<evidence type="ECO:0000313" key="8">
    <source>
        <dbReference type="Proteomes" id="UP001226867"/>
    </source>
</evidence>
<feature type="transmembrane region" description="Helical" evidence="5">
    <location>
        <begin position="335"/>
        <end position="354"/>
    </location>
</feature>
<evidence type="ECO:0000259" key="6">
    <source>
        <dbReference type="PROSITE" id="PS50109"/>
    </source>
</evidence>
<feature type="transmembrane region" description="Helical" evidence="5">
    <location>
        <begin position="216"/>
        <end position="236"/>
    </location>
</feature>
<dbReference type="Proteomes" id="UP001226867">
    <property type="component" value="Unassembled WGS sequence"/>
</dbReference>
<keyword evidence="5" id="KW-1133">Transmembrane helix</keyword>
<evidence type="ECO:0000256" key="2">
    <source>
        <dbReference type="ARBA" id="ARBA00022777"/>
    </source>
</evidence>
<reference evidence="7 8" key="1">
    <citation type="submission" date="2023-07" db="EMBL/GenBank/DDBJ databases">
        <title>Sorghum-associated microbial communities from plants grown in Nebraska, USA.</title>
        <authorList>
            <person name="Schachtman D."/>
        </authorList>
    </citation>
    <scope>NUCLEOTIDE SEQUENCE [LARGE SCALE GENOMIC DNA]</scope>
    <source>
        <strain evidence="7 8">DS1607</strain>
    </source>
</reference>
<dbReference type="Pfam" id="PF02518">
    <property type="entry name" value="HATPase_c"/>
    <property type="match status" value="1"/>
</dbReference>
<keyword evidence="3" id="KW-0902">Two-component regulatory system</keyword>
<evidence type="ECO:0000256" key="5">
    <source>
        <dbReference type="SAM" id="Phobius"/>
    </source>
</evidence>
<dbReference type="InterPro" id="IPR005467">
    <property type="entry name" value="His_kinase_dom"/>
</dbReference>
<feature type="transmembrane region" description="Helical" evidence="5">
    <location>
        <begin position="305"/>
        <end position="323"/>
    </location>
</feature>
<feature type="transmembrane region" description="Helical" evidence="5">
    <location>
        <begin position="274"/>
        <end position="293"/>
    </location>
</feature>
<evidence type="ECO:0000313" key="7">
    <source>
        <dbReference type="EMBL" id="MDP9901272.1"/>
    </source>
</evidence>
<dbReference type="CDD" id="cd16917">
    <property type="entry name" value="HATPase_UhpB-NarQ-NarX-like"/>
    <property type="match status" value="1"/>
</dbReference>
<evidence type="ECO:0000256" key="1">
    <source>
        <dbReference type="ARBA" id="ARBA00022679"/>
    </source>
</evidence>
<accession>A0ABT9SA78</accession>
<dbReference type="PANTHER" id="PTHR24421:SF58">
    <property type="entry name" value="SIGNAL TRANSDUCTION HISTIDINE-PROTEIN KINASE_PHOSPHATASE UHPB"/>
    <property type="match status" value="1"/>
</dbReference>
<protein>
    <submittedName>
        <fullName evidence="7">Signal transduction histidine kinase</fullName>
    </submittedName>
</protein>
<dbReference type="RefSeq" id="WP_307691043.1">
    <property type="nucleotide sequence ID" value="NZ_JAUSRO010000011.1"/>
</dbReference>
<dbReference type="InterPro" id="IPR003594">
    <property type="entry name" value="HATPase_dom"/>
</dbReference>
<keyword evidence="2 7" id="KW-0418">Kinase</keyword>
<keyword evidence="5" id="KW-0472">Membrane</keyword>
<evidence type="ECO:0000256" key="4">
    <source>
        <dbReference type="SAM" id="MobiDB-lite"/>
    </source>
</evidence>
<keyword evidence="8" id="KW-1185">Reference proteome</keyword>
<feature type="transmembrane region" description="Helical" evidence="5">
    <location>
        <begin position="374"/>
        <end position="396"/>
    </location>
</feature>
<dbReference type="EMBL" id="JAUSRO010000011">
    <property type="protein sequence ID" value="MDP9901272.1"/>
    <property type="molecule type" value="Genomic_DNA"/>
</dbReference>